<keyword evidence="1 3" id="KW-0963">Cytoplasm</keyword>
<dbReference type="AlphaFoldDB" id="A0A380N1C7"/>
<dbReference type="NCBIfam" id="NF003843">
    <property type="entry name" value="PRK05422.1"/>
    <property type="match status" value="1"/>
</dbReference>
<gene>
    <name evidence="3 4" type="primary">smpB</name>
    <name evidence="4" type="ORF">NCTC13337_02573</name>
</gene>
<dbReference type="GO" id="GO:0070930">
    <property type="term" value="P:trans-translation-dependent protein tagging"/>
    <property type="evidence" value="ECO:0007669"/>
    <property type="project" value="TreeGrafter"/>
</dbReference>
<dbReference type="PROSITE" id="PS01317">
    <property type="entry name" value="SSRP"/>
    <property type="match status" value="1"/>
</dbReference>
<dbReference type="InterPro" id="IPR020081">
    <property type="entry name" value="SsrA-bd_prot_CS"/>
</dbReference>
<dbReference type="GO" id="GO:0070929">
    <property type="term" value="P:trans-translation"/>
    <property type="evidence" value="ECO:0007669"/>
    <property type="project" value="UniProtKB-UniRule"/>
</dbReference>
<proteinExistence type="inferred from homology"/>
<keyword evidence="5" id="KW-1185">Reference proteome</keyword>
<comment type="subcellular location">
    <subcellularLocation>
        <location evidence="3">Cytoplasm</location>
    </subcellularLocation>
    <text evidence="3">The tmRNA-SmpB complex associates with stalled 70S ribosomes.</text>
</comment>
<evidence type="ECO:0000313" key="5">
    <source>
        <dbReference type="Proteomes" id="UP000254601"/>
    </source>
</evidence>
<dbReference type="PANTHER" id="PTHR30308">
    <property type="entry name" value="TMRNA-BINDING COMPONENT OF TRANS-TRANSLATION TAGGING COMPLEX"/>
    <property type="match status" value="1"/>
</dbReference>
<comment type="function">
    <text evidence="3">Required for rescue of stalled ribosomes mediated by trans-translation. Binds to transfer-messenger RNA (tmRNA), required for stable association of tmRNA with ribosomes. tmRNA and SmpB together mimic tRNA shape, replacing the anticodon stem-loop with SmpB. tmRNA is encoded by the ssrA gene; the 2 termini fold to resemble tRNA(Ala) and it encodes a 'tag peptide', a short internal open reading frame. During trans-translation Ala-aminoacylated tmRNA acts like a tRNA, entering the A-site of stalled ribosomes, displacing the stalled mRNA. The ribosome then switches to translate the ORF on the tmRNA; the nascent peptide is terminated with the 'tag peptide' encoded by the tmRNA and targeted for degradation. The ribosome is freed to recommence translation, which seems to be the essential function of trans-translation.</text>
</comment>
<dbReference type="NCBIfam" id="TIGR00086">
    <property type="entry name" value="smpB"/>
    <property type="match status" value="1"/>
</dbReference>
<dbReference type="Proteomes" id="UP000254601">
    <property type="component" value="Unassembled WGS sequence"/>
</dbReference>
<dbReference type="HAMAP" id="MF_00023">
    <property type="entry name" value="SmpB"/>
    <property type="match status" value="1"/>
</dbReference>
<keyword evidence="2 3" id="KW-0694">RNA-binding</keyword>
<dbReference type="GO" id="GO:0003723">
    <property type="term" value="F:RNA binding"/>
    <property type="evidence" value="ECO:0007669"/>
    <property type="project" value="UniProtKB-UniRule"/>
</dbReference>
<organism evidence="4 5">
    <name type="scientific">Suttonella ornithocola</name>
    <dbReference type="NCBI Taxonomy" id="279832"/>
    <lineage>
        <taxon>Bacteria</taxon>
        <taxon>Pseudomonadati</taxon>
        <taxon>Pseudomonadota</taxon>
        <taxon>Gammaproteobacteria</taxon>
        <taxon>Cardiobacteriales</taxon>
        <taxon>Cardiobacteriaceae</taxon>
        <taxon>Suttonella</taxon>
    </lineage>
</organism>
<evidence type="ECO:0000313" key="4">
    <source>
        <dbReference type="EMBL" id="SUO97701.1"/>
    </source>
</evidence>
<dbReference type="EMBL" id="UHIC01000001">
    <property type="protein sequence ID" value="SUO97701.1"/>
    <property type="molecule type" value="Genomic_DNA"/>
</dbReference>
<dbReference type="SUPFAM" id="SSF74982">
    <property type="entry name" value="Small protein B (SmpB)"/>
    <property type="match status" value="1"/>
</dbReference>
<dbReference type="InterPro" id="IPR000037">
    <property type="entry name" value="SsrA-bd_prot"/>
</dbReference>
<protein>
    <recommendedName>
        <fullName evidence="3">SsrA-binding protein</fullName>
    </recommendedName>
    <alternativeName>
        <fullName evidence="3">Small protein B</fullName>
    </alternativeName>
</protein>
<dbReference type="PANTHER" id="PTHR30308:SF2">
    <property type="entry name" value="SSRA-BINDING PROTEIN"/>
    <property type="match status" value="1"/>
</dbReference>
<sequence length="162" mass="18811">MGYYKQMSKKKTHDNNIITNKKAFHDYFLEEHFEAGIALEGWEVKALRAGRVQIKESHVLVKNGEIFLFGAFINPLPSASTHVFPDPQRTRKLLLHRHQIAKLIGASERDGYTLAPINLYWKNGFVKLDLAIAKGKKAFDKRQVKKDRDWQRQKARVMKAHQ</sequence>
<dbReference type="InterPro" id="IPR023620">
    <property type="entry name" value="SmpB"/>
</dbReference>
<dbReference type="GO" id="GO:0005829">
    <property type="term" value="C:cytosol"/>
    <property type="evidence" value="ECO:0007669"/>
    <property type="project" value="TreeGrafter"/>
</dbReference>
<reference evidence="4 5" key="1">
    <citation type="submission" date="2018-06" db="EMBL/GenBank/DDBJ databases">
        <authorList>
            <consortium name="Pathogen Informatics"/>
            <person name="Doyle S."/>
        </authorList>
    </citation>
    <scope>NUCLEOTIDE SEQUENCE [LARGE SCALE GENOMIC DNA]</scope>
    <source>
        <strain evidence="4 5">NCTC13337</strain>
    </source>
</reference>
<dbReference type="Gene3D" id="2.40.280.10">
    <property type="match status" value="1"/>
</dbReference>
<accession>A0A380N1C7</accession>
<comment type="similarity">
    <text evidence="3">Belongs to the SmpB family.</text>
</comment>
<name>A0A380N1C7_9GAMM</name>
<dbReference type="CDD" id="cd09294">
    <property type="entry name" value="SmpB"/>
    <property type="match status" value="1"/>
</dbReference>
<evidence type="ECO:0000256" key="2">
    <source>
        <dbReference type="ARBA" id="ARBA00022884"/>
    </source>
</evidence>
<dbReference type="Pfam" id="PF01668">
    <property type="entry name" value="SmpB"/>
    <property type="match status" value="1"/>
</dbReference>
<evidence type="ECO:0000256" key="1">
    <source>
        <dbReference type="ARBA" id="ARBA00022490"/>
    </source>
</evidence>
<evidence type="ECO:0000256" key="3">
    <source>
        <dbReference type="HAMAP-Rule" id="MF_00023"/>
    </source>
</evidence>